<comment type="caution">
    <text evidence="3">The sequence shown here is derived from an EMBL/GenBank/DDBJ whole genome shotgun (WGS) entry which is preliminary data.</text>
</comment>
<dbReference type="Gene3D" id="3.50.4.10">
    <property type="entry name" value="Hepatocyte Growth Factor"/>
    <property type="match status" value="1"/>
</dbReference>
<protein>
    <recommendedName>
        <fullName evidence="5">Apple domain-containing protein</fullName>
    </recommendedName>
</protein>
<feature type="domain" description="Apple" evidence="1">
    <location>
        <begin position="96"/>
        <end position="186"/>
    </location>
</feature>
<dbReference type="Pfam" id="PF25057">
    <property type="entry name" value="CUT_N"/>
    <property type="match status" value="1"/>
</dbReference>
<dbReference type="InterPro" id="IPR001507">
    <property type="entry name" value="ZP_dom"/>
</dbReference>
<dbReference type="CDD" id="cd01099">
    <property type="entry name" value="PAN_AP_HGF"/>
    <property type="match status" value="1"/>
</dbReference>
<dbReference type="OrthoDB" id="6430118at2759"/>
<dbReference type="SMART" id="SM00241">
    <property type="entry name" value="ZP"/>
    <property type="match status" value="1"/>
</dbReference>
<dbReference type="PROSITE" id="PS51034">
    <property type="entry name" value="ZP_2"/>
    <property type="match status" value="1"/>
</dbReference>
<dbReference type="PROSITE" id="PS50948">
    <property type="entry name" value="PAN"/>
    <property type="match status" value="3"/>
</dbReference>
<dbReference type="InterPro" id="IPR056953">
    <property type="entry name" value="CUT_N"/>
</dbReference>
<reference evidence="3 4" key="1">
    <citation type="submission" date="2015-09" db="EMBL/GenBank/DDBJ databases">
        <title>Draft genome of the scarab beetle Oryctes borbonicus.</title>
        <authorList>
            <person name="Meyer J.M."/>
            <person name="Markov G.V."/>
            <person name="Baskaran P."/>
            <person name="Herrmann M."/>
            <person name="Sommer R.J."/>
            <person name="Roedelsperger C."/>
        </authorList>
    </citation>
    <scope>NUCLEOTIDE SEQUENCE [LARGE SCALE GENOMIC DNA]</scope>
    <source>
        <strain evidence="3">OB123</strain>
        <tissue evidence="3">Whole animal</tissue>
    </source>
</reference>
<evidence type="ECO:0000259" key="1">
    <source>
        <dbReference type="PROSITE" id="PS50948"/>
    </source>
</evidence>
<evidence type="ECO:0000259" key="2">
    <source>
        <dbReference type="PROSITE" id="PS51034"/>
    </source>
</evidence>
<dbReference type="PANTHER" id="PTHR47327">
    <property type="entry name" value="FI18240P1-RELATED"/>
    <property type="match status" value="1"/>
</dbReference>
<dbReference type="Pfam" id="PF00024">
    <property type="entry name" value="PAN_1"/>
    <property type="match status" value="1"/>
</dbReference>
<feature type="domain" description="Apple" evidence="1">
    <location>
        <begin position="195"/>
        <end position="279"/>
    </location>
</feature>
<dbReference type="InterPro" id="IPR052774">
    <property type="entry name" value="Celegans_DevNeuronal_Protein"/>
</dbReference>
<evidence type="ECO:0000313" key="3">
    <source>
        <dbReference type="EMBL" id="KRT86548.1"/>
    </source>
</evidence>
<dbReference type="GO" id="GO:0009653">
    <property type="term" value="P:anatomical structure morphogenesis"/>
    <property type="evidence" value="ECO:0007669"/>
    <property type="project" value="TreeGrafter"/>
</dbReference>
<dbReference type="PANTHER" id="PTHR47327:SF8">
    <property type="entry name" value="FI17836P1"/>
    <property type="match status" value="1"/>
</dbReference>
<evidence type="ECO:0008006" key="5">
    <source>
        <dbReference type="Google" id="ProtNLM"/>
    </source>
</evidence>
<feature type="domain" description="Apple" evidence="1">
    <location>
        <begin position="4"/>
        <end position="90"/>
    </location>
</feature>
<sequence length="551" mass="61635">LINCPADDIRFEKIVGLRPKSFVGLLLYQDPYHRPATLQCLSKCASIEDCTGFLLDYKGSACYWYRNEIDSYDESDNIIDGDVSWFIKTCLKVEDCTKQWVFERSPGATLIGNDVRALPYVVTRQECQQTCLEETEFDCRSAKFTIGHRNGSDVVGRCVLSDTDRHLTPNSFRVSRSDEEYFDNQCSGALDESLCPFEEYENISLSHTDILFEDRSKEDCEVLCQSYEAFNCRGYSIWPHSISVDTKYACLIHSEDSKLLGPKLLADKEGSLHFEKAPCLNISVTCTATEMTIRYTPKGNFYGKIYMKAHSENPACYVKGQGMETLTLRLGLRIKQCGILQALSNTNSTLFHSTMILQYNNLVQTQADRVIRVGCIYGNITNVVVGTGVNFTNELPNNGATIVNSTTDTPMVIMKILDFYTHEEVSETQIGQELELVIEVNAQNDSFDISAGHLVAMTPNSEDSILLLDDRGCPTNLNVFPGLVKTEDGTVKRLVGTFQAFKFSSSPIIRFSVMVMFCQNECPIADCGNYASNRVKRDAPVANATNGTEVK</sequence>
<proteinExistence type="predicted"/>
<dbReference type="SMART" id="SM00473">
    <property type="entry name" value="PAN_AP"/>
    <property type="match status" value="3"/>
</dbReference>
<dbReference type="SUPFAM" id="SSF57414">
    <property type="entry name" value="Hairpin loop containing domain-like"/>
    <property type="match status" value="1"/>
</dbReference>
<name>A0A0T6BGW1_9SCAR</name>
<gene>
    <name evidence="3" type="ORF">AMK59_1431</name>
</gene>
<feature type="non-terminal residue" evidence="3">
    <location>
        <position position="551"/>
    </location>
</feature>
<organism evidence="3 4">
    <name type="scientific">Oryctes borbonicus</name>
    <dbReference type="NCBI Taxonomy" id="1629725"/>
    <lineage>
        <taxon>Eukaryota</taxon>
        <taxon>Metazoa</taxon>
        <taxon>Ecdysozoa</taxon>
        <taxon>Arthropoda</taxon>
        <taxon>Hexapoda</taxon>
        <taxon>Insecta</taxon>
        <taxon>Pterygota</taxon>
        <taxon>Neoptera</taxon>
        <taxon>Endopterygota</taxon>
        <taxon>Coleoptera</taxon>
        <taxon>Polyphaga</taxon>
        <taxon>Scarabaeiformia</taxon>
        <taxon>Scarabaeidae</taxon>
        <taxon>Dynastinae</taxon>
        <taxon>Oryctes</taxon>
    </lineage>
</organism>
<keyword evidence="4" id="KW-1185">Reference proteome</keyword>
<dbReference type="InterPro" id="IPR003609">
    <property type="entry name" value="Pan_app"/>
</dbReference>
<feature type="domain" description="ZP" evidence="2">
    <location>
        <begin position="285"/>
        <end position="534"/>
    </location>
</feature>
<dbReference type="AlphaFoldDB" id="A0A0T6BGW1"/>
<dbReference type="EMBL" id="LJIG01000392">
    <property type="protein sequence ID" value="KRT86548.1"/>
    <property type="molecule type" value="Genomic_DNA"/>
</dbReference>
<evidence type="ECO:0000313" key="4">
    <source>
        <dbReference type="Proteomes" id="UP000051574"/>
    </source>
</evidence>
<dbReference type="Proteomes" id="UP000051574">
    <property type="component" value="Unassembled WGS sequence"/>
</dbReference>
<feature type="non-terminal residue" evidence="3">
    <location>
        <position position="1"/>
    </location>
</feature>
<accession>A0A0T6BGW1</accession>